<feature type="chain" id="PRO_5002740624" evidence="1">
    <location>
        <begin position="25"/>
        <end position="226"/>
    </location>
</feature>
<keyword evidence="2" id="KW-0614">Plasmid</keyword>
<geneLocation type="plasmid" evidence="2">
    <name>p09022A</name>
</geneLocation>
<gene>
    <name evidence="2" type="ORF">BMSF_0017</name>
</gene>
<dbReference type="EMBL" id="CP000757">
    <property type="protein sequence ID" value="ABX77152.1"/>
    <property type="molecule type" value="Genomic_DNA"/>
</dbReference>
<proteinExistence type="predicted"/>
<reference evidence="2" key="1">
    <citation type="journal article" date="2007" name="Appl. Environ. Microbiol.">
        <title>Sequence characterization and comparative analysis of three plasmids isolated from environmental Vibrio spp.</title>
        <authorList>
            <person name="Hazen T.H."/>
            <person name="Wu D."/>
            <person name="Eisen J.A."/>
            <person name="Sobecky P.A."/>
        </authorList>
    </citation>
    <scope>NUCLEOTIDE SEQUENCE [LARGE SCALE GENOMIC DNA]</scope>
    <source>
        <strain evidence="2">09022</strain>
        <plasmid evidence="2">p09022A</plasmid>
    </source>
</reference>
<dbReference type="AlphaFoldDB" id="A9M544"/>
<dbReference type="RefSeq" id="WP_012219961.1">
    <property type="nucleotide sequence ID" value="NC_010114.1"/>
</dbReference>
<keyword evidence="1" id="KW-0732">Signal</keyword>
<accession>A9M544</accession>
<name>A9M544_9VIBR</name>
<feature type="signal peptide" evidence="1">
    <location>
        <begin position="1"/>
        <end position="24"/>
    </location>
</feature>
<evidence type="ECO:0000256" key="1">
    <source>
        <dbReference type="SAM" id="SignalP"/>
    </source>
</evidence>
<evidence type="ECO:0000313" key="2">
    <source>
        <dbReference type="EMBL" id="ABX77152.1"/>
    </source>
</evidence>
<organism evidence="2">
    <name type="scientific">Vibrio sp. 09022</name>
    <dbReference type="NCBI Taxonomy" id="452804"/>
    <lineage>
        <taxon>Bacteria</taxon>
        <taxon>Pseudomonadati</taxon>
        <taxon>Pseudomonadota</taxon>
        <taxon>Gammaproteobacteria</taxon>
        <taxon>Vibrionales</taxon>
        <taxon>Vibrionaceae</taxon>
        <taxon>Vibrio</taxon>
    </lineage>
</organism>
<sequence>MRLIKHFSVVALLFSTNAMLSLNAATTVKVIDFKEEYSSSVNVSGGLLIGYQVESTPPYSTGDALHFAVPEHINDVHMDISSIDGIYSAQLVIEVEDNKGQWSQVLIPSEHSTELQKYSPEQLVVLAYVETQTKGKKKRKQVFPTSWGRPSENQIFYINTTSPVPTWVSKNGMGEVVKGRCQQVNAEIHTAFNFACVLDEAIEPGKTTPITFKAGRPQTHLVWTPE</sequence>
<protein>
    <submittedName>
        <fullName evidence="2">Uncharacterized protein</fullName>
    </submittedName>
</protein>